<dbReference type="eggNOG" id="ENOG502SA8F">
    <property type="taxonomic scope" value="Eukaryota"/>
</dbReference>
<evidence type="ECO:0000313" key="1">
    <source>
        <dbReference type="EMBL" id="ERN18741.1"/>
    </source>
</evidence>
<dbReference type="AlphaFoldDB" id="U5CZF0"/>
<dbReference type="Gramene" id="ERN18741">
    <property type="protein sequence ID" value="ERN18741"/>
    <property type="gene ID" value="AMTR_s00067p00021710"/>
</dbReference>
<dbReference type="HOGENOM" id="CLU_1095566_0_0_1"/>
<dbReference type="Pfam" id="PF05553">
    <property type="entry name" value="DUF761"/>
    <property type="match status" value="1"/>
</dbReference>
<dbReference type="PANTHER" id="PTHR33098">
    <property type="entry name" value="COTTON FIBER (DUF761)"/>
    <property type="match status" value="1"/>
</dbReference>
<proteinExistence type="predicted"/>
<dbReference type="Proteomes" id="UP000017836">
    <property type="component" value="Unassembled WGS sequence"/>
</dbReference>
<dbReference type="PANTHER" id="PTHR33098:SF113">
    <property type="entry name" value="OS08G0127800 PROTEIN"/>
    <property type="match status" value="1"/>
</dbReference>
<name>U5CZF0_AMBTC</name>
<keyword evidence="2" id="KW-1185">Reference proteome</keyword>
<organism evidence="1 2">
    <name type="scientific">Amborella trichopoda</name>
    <dbReference type="NCBI Taxonomy" id="13333"/>
    <lineage>
        <taxon>Eukaryota</taxon>
        <taxon>Viridiplantae</taxon>
        <taxon>Streptophyta</taxon>
        <taxon>Embryophyta</taxon>
        <taxon>Tracheophyta</taxon>
        <taxon>Spermatophyta</taxon>
        <taxon>Magnoliopsida</taxon>
        <taxon>Amborellales</taxon>
        <taxon>Amborellaceae</taxon>
        <taxon>Amborella</taxon>
    </lineage>
</organism>
<protein>
    <recommendedName>
        <fullName evidence="3">DUF4408 domain-containing protein</fullName>
    </recommendedName>
</protein>
<dbReference type="EMBL" id="KI392078">
    <property type="protein sequence ID" value="ERN18741.1"/>
    <property type="molecule type" value="Genomic_DNA"/>
</dbReference>
<evidence type="ECO:0008006" key="3">
    <source>
        <dbReference type="Google" id="ProtNLM"/>
    </source>
</evidence>
<dbReference type="KEGG" id="atr:18447108"/>
<reference evidence="2" key="1">
    <citation type="journal article" date="2013" name="Science">
        <title>The Amborella genome and the evolution of flowering plants.</title>
        <authorList>
            <consortium name="Amborella Genome Project"/>
        </authorList>
    </citation>
    <scope>NUCLEOTIDE SEQUENCE [LARGE SCALE GENOMIC DNA]</scope>
</reference>
<accession>U5CZF0</accession>
<dbReference type="OrthoDB" id="823920at2759"/>
<evidence type="ECO:0000313" key="2">
    <source>
        <dbReference type="Proteomes" id="UP000017836"/>
    </source>
</evidence>
<gene>
    <name evidence="1" type="ORF">AMTR_s00067p00021710</name>
</gene>
<sequence>MSCLKIGKKLVPVKKAWRGLRSSLKKKIYKLNRSEALNKGKHSLNKGLKKAINEAKPILRVHKKRIKSRTTILRYHQRHFSPVYVEELFSWRVSSSNAIEPSAKLRGASQENEKGSAVGATGSMSGSMVGASSSLLGSIHGAPGAMLGLMGSSSVPKLGSIGVGAKLEMGSVVSGTASGKGSMWGATKSEVGSLASASGSDKDSVLGATSSIEGTSPWGVDLRAEAFISRFREEMQLQRQRSIREYAEMLARGI</sequence>
<dbReference type="InterPro" id="IPR008480">
    <property type="entry name" value="DUF761_pln"/>
</dbReference>